<dbReference type="Proteomes" id="UP000267096">
    <property type="component" value="Unassembled WGS sequence"/>
</dbReference>
<accession>A0A0M3JRR6</accession>
<name>A0A0M3JRR6_ANISI</name>
<protein>
    <submittedName>
        <fullName evidence="1 3">Uncharacterized protein</fullName>
    </submittedName>
</protein>
<dbReference type="EMBL" id="UYRR01030986">
    <property type="protein sequence ID" value="VDK42462.1"/>
    <property type="molecule type" value="Genomic_DNA"/>
</dbReference>
<gene>
    <name evidence="1" type="ORF">ASIM_LOCUS10173</name>
</gene>
<reference evidence="1 2" key="2">
    <citation type="submission" date="2018-11" db="EMBL/GenBank/DDBJ databases">
        <authorList>
            <consortium name="Pathogen Informatics"/>
        </authorList>
    </citation>
    <scope>NUCLEOTIDE SEQUENCE [LARGE SCALE GENOMIC DNA]</scope>
</reference>
<reference evidence="3" key="1">
    <citation type="submission" date="2017-02" db="UniProtKB">
        <authorList>
            <consortium name="WormBaseParasite"/>
        </authorList>
    </citation>
    <scope>IDENTIFICATION</scope>
</reference>
<evidence type="ECO:0000313" key="2">
    <source>
        <dbReference type="Proteomes" id="UP000267096"/>
    </source>
</evidence>
<evidence type="ECO:0000313" key="3">
    <source>
        <dbReference type="WBParaSite" id="ASIM_0001061501-mRNA-1"/>
    </source>
</evidence>
<dbReference type="AlphaFoldDB" id="A0A0M3JRR6"/>
<organism evidence="3">
    <name type="scientific">Anisakis simplex</name>
    <name type="common">Herring worm</name>
    <dbReference type="NCBI Taxonomy" id="6269"/>
    <lineage>
        <taxon>Eukaryota</taxon>
        <taxon>Metazoa</taxon>
        <taxon>Ecdysozoa</taxon>
        <taxon>Nematoda</taxon>
        <taxon>Chromadorea</taxon>
        <taxon>Rhabditida</taxon>
        <taxon>Spirurina</taxon>
        <taxon>Ascaridomorpha</taxon>
        <taxon>Ascaridoidea</taxon>
        <taxon>Anisakidae</taxon>
        <taxon>Anisakis</taxon>
        <taxon>Anisakis simplex complex</taxon>
    </lineage>
</organism>
<dbReference type="WBParaSite" id="ASIM_0001061501-mRNA-1">
    <property type="protein sequence ID" value="ASIM_0001061501-mRNA-1"/>
    <property type="gene ID" value="ASIM_0001061501"/>
</dbReference>
<evidence type="ECO:0000313" key="1">
    <source>
        <dbReference type="EMBL" id="VDK42462.1"/>
    </source>
</evidence>
<proteinExistence type="predicted"/>
<keyword evidence="2" id="KW-1185">Reference proteome</keyword>
<sequence>MQYLKMESTKAKKLTIIDELERRRKISVLQVGYWRLARTLQTLGFGQILMLFGTVDLFEDENEWKNTFLKKDI</sequence>